<evidence type="ECO:0000313" key="6">
    <source>
        <dbReference type="EMBL" id="KRL13774.1"/>
    </source>
</evidence>
<dbReference type="RefSeq" id="WP_057818651.1">
    <property type="nucleotide sequence ID" value="NZ_AZEC01000003.1"/>
</dbReference>
<dbReference type="GO" id="GO:0000272">
    <property type="term" value="P:polysaccharide catabolic process"/>
    <property type="evidence" value="ECO:0007669"/>
    <property type="project" value="TreeGrafter"/>
</dbReference>
<protein>
    <recommendedName>
        <fullName evidence="5">Tail specific protease domain-containing protein</fullName>
    </recommendedName>
</protein>
<sequence>MLFMLAQTDAPKYVSATPDWAAAAWAKVQAKYAVTVPRVGEKIPYVPTDEVYTDVGADDIYWWTNGFYAGLLWELYSHTGDDQYAAAAHQQADRLDKALHGFVGLHHDVGFMWLHAGVADYRLTGSDEGKRRGLIAANVLAGRYNPVGRYLVSWNEDRPGYVIIDSMMNINILYWASQVTGDPRFTEMAKAHADTVLAHHIRPDGSVYHIVNFDPNTGELVGYPQGQGYAPESSWTRGQAWAIYGFALSYRHTGDARYLDAAKRVANYFLANAALDDNEIPIDFRSPREPVYSDTSAAAIAANGLLLLGTQVDALERPLYEDGALALLKHLTEAHTDFDPAHDGIVQGATAEYHSAENREAAFRIAKIVVTISLSVIIADTVPIQNANIITIPDAAYQTVAYMAKKGIIEDSSAWHAAMAKTNGGRNLHTVRDLAMLLNTANKHSSAVSSANTLKKEQMPHQYTANGLTIINVPSFHTTEKSVYLTYIRKLNALVADIRGPFVLNFSGNVGGSPSAMILGLYSLIPNGQLWTSVARNGKGQQVHLSKNGLRGSAAEYLGTDVKTIIGKKNLHTKVAVVMDNHSASAAEFTIMSLKHNPNVKIFGLPSAGFTSENSGQTFHSPLSDNSWKIITWTTIRTDHWVRCSSVLNAQGTHQFNNAPIMPDVLVAEPNTSDSSNTKQPPVNPTVLTEIKKWFALT</sequence>
<feature type="binding site" evidence="4">
    <location>
        <position position="108"/>
    </location>
    <ligand>
        <name>substrate</name>
    </ligand>
</feature>
<evidence type="ECO:0000313" key="7">
    <source>
        <dbReference type="Proteomes" id="UP000051330"/>
    </source>
</evidence>
<feature type="binding site" evidence="4">
    <location>
        <position position="237"/>
    </location>
    <ligand>
        <name>substrate</name>
    </ligand>
</feature>
<accession>A0A0R1N0E8</accession>
<feature type="active site" description="Proton donor" evidence="3">
    <location>
        <position position="165"/>
    </location>
</feature>
<gene>
    <name evidence="6" type="ORF">FD09_GL001802</name>
</gene>
<evidence type="ECO:0000256" key="3">
    <source>
        <dbReference type="PIRSR" id="PIRSR610905-1"/>
    </source>
</evidence>
<organism evidence="6 7">
    <name type="scientific">Schleiferilactobacillus perolens DSM 12744</name>
    <dbReference type="NCBI Taxonomy" id="1423792"/>
    <lineage>
        <taxon>Bacteria</taxon>
        <taxon>Bacillati</taxon>
        <taxon>Bacillota</taxon>
        <taxon>Bacilli</taxon>
        <taxon>Lactobacillales</taxon>
        <taxon>Lactobacillaceae</taxon>
        <taxon>Schleiferilactobacillus</taxon>
    </lineage>
</organism>
<dbReference type="InterPro" id="IPR012341">
    <property type="entry name" value="6hp_glycosidase-like_sf"/>
</dbReference>
<feature type="domain" description="Tail specific protease" evidence="5">
    <location>
        <begin position="469"/>
        <end position="619"/>
    </location>
</feature>
<dbReference type="GO" id="GO:0006508">
    <property type="term" value="P:proteolysis"/>
    <property type="evidence" value="ECO:0007669"/>
    <property type="project" value="InterPro"/>
</dbReference>
<dbReference type="InterPro" id="IPR052369">
    <property type="entry name" value="UG_Glycosaminoglycan_Hydrolase"/>
</dbReference>
<dbReference type="GO" id="GO:0008236">
    <property type="term" value="F:serine-type peptidase activity"/>
    <property type="evidence" value="ECO:0007669"/>
    <property type="project" value="InterPro"/>
</dbReference>
<dbReference type="InterPro" id="IPR029045">
    <property type="entry name" value="ClpP/crotonase-like_dom_sf"/>
</dbReference>
<dbReference type="AlphaFoldDB" id="A0A0R1N0E8"/>
<feature type="active site" description="Nucleophile" evidence="3">
    <location>
        <position position="108"/>
    </location>
</feature>
<feature type="binding site" evidence="4">
    <location>
        <position position="241"/>
    </location>
    <ligand>
        <name>substrate</name>
    </ligand>
</feature>
<reference evidence="6 7" key="1">
    <citation type="journal article" date="2015" name="Genome Announc.">
        <title>Expanding the biotechnology potential of lactobacilli through comparative genomics of 213 strains and associated genera.</title>
        <authorList>
            <person name="Sun Z."/>
            <person name="Harris H.M."/>
            <person name="McCann A."/>
            <person name="Guo C."/>
            <person name="Argimon S."/>
            <person name="Zhang W."/>
            <person name="Yang X."/>
            <person name="Jeffery I.B."/>
            <person name="Cooney J.C."/>
            <person name="Kagawa T.F."/>
            <person name="Liu W."/>
            <person name="Song Y."/>
            <person name="Salvetti E."/>
            <person name="Wrobel A."/>
            <person name="Rasinkangas P."/>
            <person name="Parkhill J."/>
            <person name="Rea M.C."/>
            <person name="O'Sullivan O."/>
            <person name="Ritari J."/>
            <person name="Douillard F.P."/>
            <person name="Paul Ross R."/>
            <person name="Yang R."/>
            <person name="Briner A.E."/>
            <person name="Felis G.E."/>
            <person name="de Vos W.M."/>
            <person name="Barrangou R."/>
            <person name="Klaenhammer T.R."/>
            <person name="Caufield P.W."/>
            <person name="Cui Y."/>
            <person name="Zhang H."/>
            <person name="O'Toole P.W."/>
        </authorList>
    </citation>
    <scope>NUCLEOTIDE SEQUENCE [LARGE SCALE GENOMIC DNA]</scope>
    <source>
        <strain evidence="6 7">DSM 12744</strain>
    </source>
</reference>
<name>A0A0R1N0E8_9LACO</name>
<dbReference type="PANTHER" id="PTHR36845:SF1">
    <property type="entry name" value="HYDROLASE, PUTATIVE (AFU_ORTHOLOGUE AFUA_7G05090)-RELATED"/>
    <property type="match status" value="1"/>
</dbReference>
<dbReference type="InterPro" id="IPR008928">
    <property type="entry name" value="6-hairpin_glycosidase_sf"/>
</dbReference>
<dbReference type="SUPFAM" id="SSF52096">
    <property type="entry name" value="ClpP/crotonase"/>
    <property type="match status" value="1"/>
</dbReference>
<dbReference type="Gene3D" id="3.90.226.10">
    <property type="entry name" value="2-enoyl-CoA Hydratase, Chain A, domain 1"/>
    <property type="match status" value="1"/>
</dbReference>
<dbReference type="Proteomes" id="UP000051330">
    <property type="component" value="Unassembled WGS sequence"/>
</dbReference>
<comment type="caution">
    <text evidence="6">The sequence shown here is derived from an EMBL/GenBank/DDBJ whole genome shotgun (WGS) entry which is preliminary data.</text>
</comment>
<feature type="binding site" evidence="4">
    <location>
        <position position="165"/>
    </location>
    <ligand>
        <name>substrate</name>
    </ligand>
</feature>
<dbReference type="GO" id="GO:0052757">
    <property type="term" value="F:chondroitin hydrolase activity"/>
    <property type="evidence" value="ECO:0007669"/>
    <property type="project" value="TreeGrafter"/>
</dbReference>
<dbReference type="EMBL" id="AZEC01000003">
    <property type="protein sequence ID" value="KRL13774.1"/>
    <property type="molecule type" value="Genomic_DNA"/>
</dbReference>
<dbReference type="STRING" id="1423792.FD09_GL001802"/>
<evidence type="ECO:0000256" key="4">
    <source>
        <dbReference type="PIRSR" id="PIRSR610905-2"/>
    </source>
</evidence>
<dbReference type="InterPro" id="IPR010905">
    <property type="entry name" value="Glyco_hydro_88"/>
</dbReference>
<dbReference type="OrthoDB" id="428577at2"/>
<dbReference type="PANTHER" id="PTHR36845">
    <property type="entry name" value="HYDROLASE, PUTATIVE (AFU_ORTHOLOGUE AFUA_7G05090)-RELATED"/>
    <property type="match status" value="1"/>
</dbReference>
<dbReference type="Pfam" id="PF03572">
    <property type="entry name" value="Peptidase_S41"/>
    <property type="match status" value="1"/>
</dbReference>
<evidence type="ECO:0000256" key="1">
    <source>
        <dbReference type="ARBA" id="ARBA00022801"/>
    </source>
</evidence>
<comment type="similarity">
    <text evidence="2">Belongs to the glycosyl hydrolase 88 family.</text>
</comment>
<evidence type="ECO:0000256" key="2">
    <source>
        <dbReference type="ARBA" id="ARBA00038358"/>
    </source>
</evidence>
<proteinExistence type="inferred from homology"/>
<dbReference type="PATRIC" id="fig|1423792.3.peg.1827"/>
<keyword evidence="1" id="KW-0378">Hydrolase</keyword>
<evidence type="ECO:0000259" key="5">
    <source>
        <dbReference type="Pfam" id="PF03572"/>
    </source>
</evidence>
<dbReference type="InterPro" id="IPR005151">
    <property type="entry name" value="Tail-specific_protease"/>
</dbReference>
<dbReference type="SUPFAM" id="SSF48208">
    <property type="entry name" value="Six-hairpin glycosidases"/>
    <property type="match status" value="1"/>
</dbReference>
<dbReference type="Pfam" id="PF07470">
    <property type="entry name" value="Glyco_hydro_88"/>
    <property type="match status" value="1"/>
</dbReference>
<dbReference type="Gene3D" id="1.50.10.10">
    <property type="match status" value="1"/>
</dbReference>
<keyword evidence="7" id="KW-1185">Reference proteome</keyword>